<dbReference type="GeneID" id="94197047"/>
<dbReference type="RefSeq" id="XP_067717635.1">
    <property type="nucleotide sequence ID" value="XM_067861534.1"/>
</dbReference>
<name>A0AAV4LZC1_BABCB</name>
<accession>A0AAV4LZC1</accession>
<evidence type="ECO:0000313" key="2">
    <source>
        <dbReference type="Proteomes" id="UP001497744"/>
    </source>
</evidence>
<comment type="caution">
    <text evidence="1">The sequence shown here is derived from an EMBL/GenBank/DDBJ whole genome shotgun (WGS) entry which is preliminary data.</text>
</comment>
<reference evidence="1 2" key="1">
    <citation type="submission" date="2021-06" db="EMBL/GenBank/DDBJ databases">
        <title>Genome sequence of Babesia caballi.</title>
        <authorList>
            <person name="Yamagishi J."/>
            <person name="Kidaka T."/>
            <person name="Ochi A."/>
        </authorList>
    </citation>
    <scope>NUCLEOTIDE SEQUENCE [LARGE SCALE GENOMIC DNA]</scope>
    <source>
        <strain evidence="1">USDA-D6B2</strain>
    </source>
</reference>
<evidence type="ECO:0000313" key="1">
    <source>
        <dbReference type="EMBL" id="GIX65566.1"/>
    </source>
</evidence>
<gene>
    <name evidence="1" type="ORF">BcabD6B2_50010</name>
</gene>
<keyword evidence="2" id="KW-1185">Reference proteome</keyword>
<proteinExistence type="predicted"/>
<sequence>MARGRFSRSSPLRHSTGASLSWQATSRGRPHCYRCAVCTVYRNSNHKKFSSVRPLEWRDGVHVTAQSGVDDLAVGELDILELRALEVRKGVLAPVFVVPLREVLARVCPPGLLASLSRHDSLHGQSKQVLEFQGFVKVRVEGRRRVVDLDVTELVAALLNERNTPLKPIAIPEHRDVVLHGLLHVQADGCGGDSVPVSCRTFSMVRKGPTAGEQLCYLGNGGLNSTVHTRLRCLGRLADPGALYDRGGGPLAEDNNVEQTVGTEPVSTVHRCAGSLTRRVEPGHYAVVLVDDLGLPVGGNAAHVVVNGGEHGDVLLPRVHARKDFRRLRDAGELFTEHVFAEVREVEVYVVLLGSAAPPLEDLAGHRSGDDIPGGEVLGHRRVPAHEGLSLAVA</sequence>
<dbReference type="AlphaFoldDB" id="A0AAV4LZC1"/>
<dbReference type="Proteomes" id="UP001497744">
    <property type="component" value="Unassembled WGS sequence"/>
</dbReference>
<organism evidence="1 2">
    <name type="scientific">Babesia caballi</name>
    <dbReference type="NCBI Taxonomy" id="5871"/>
    <lineage>
        <taxon>Eukaryota</taxon>
        <taxon>Sar</taxon>
        <taxon>Alveolata</taxon>
        <taxon>Apicomplexa</taxon>
        <taxon>Aconoidasida</taxon>
        <taxon>Piroplasmida</taxon>
        <taxon>Babesiidae</taxon>
        <taxon>Babesia</taxon>
    </lineage>
</organism>
<protein>
    <submittedName>
        <fullName evidence="1">Uncharacterized protein</fullName>
    </submittedName>
</protein>
<dbReference type="EMBL" id="BPLF01000005">
    <property type="protein sequence ID" value="GIX65566.1"/>
    <property type="molecule type" value="Genomic_DNA"/>
</dbReference>